<dbReference type="NCBIfam" id="TIGR00231">
    <property type="entry name" value="small_GTP"/>
    <property type="match status" value="1"/>
</dbReference>
<keyword evidence="3 7" id="KW-0251">Elongation factor</keyword>
<comment type="function">
    <text evidence="7">GTP hydrolase that promotes the GTP-dependent binding of aminoacyl-tRNA to the A-site of ribosomes during protein biosynthesis.</text>
</comment>
<dbReference type="EMBL" id="CP076128">
    <property type="protein sequence ID" value="QWG06619.1"/>
    <property type="molecule type" value="Genomic_DNA"/>
</dbReference>
<dbReference type="Gene3D" id="2.40.30.10">
    <property type="entry name" value="Translation factors"/>
    <property type="match status" value="2"/>
</dbReference>
<dbReference type="NCBIfam" id="NF009373">
    <property type="entry name" value="PRK12736.1"/>
    <property type="match status" value="1"/>
</dbReference>
<proteinExistence type="inferred from homology"/>
<dbReference type="NCBIfam" id="TIGR00485">
    <property type="entry name" value="EF-Tu"/>
    <property type="match status" value="1"/>
</dbReference>
<keyword evidence="5 7" id="KW-0342">GTP-binding</keyword>
<accession>A0ABX8GT69</accession>
<gene>
    <name evidence="7 9" type="primary">tuf</name>
    <name evidence="9" type="ORF">KM029_15045</name>
</gene>
<dbReference type="InterPro" id="IPR004541">
    <property type="entry name" value="Transl_elong_EFTu/EF1A_bac/org"/>
</dbReference>
<keyword evidence="1 7" id="KW-0963">Cytoplasm</keyword>
<evidence type="ECO:0000256" key="7">
    <source>
        <dbReference type="HAMAP-Rule" id="MF_00118"/>
    </source>
</evidence>
<dbReference type="NCBIfam" id="NF000766">
    <property type="entry name" value="PRK00049.1"/>
    <property type="match status" value="1"/>
</dbReference>
<dbReference type="InterPro" id="IPR004161">
    <property type="entry name" value="EFTu-like_2"/>
</dbReference>
<keyword evidence="2 7" id="KW-0547">Nucleotide-binding</keyword>
<dbReference type="NCBIfam" id="NF009372">
    <property type="entry name" value="PRK12735.1"/>
    <property type="match status" value="1"/>
</dbReference>
<protein>
    <recommendedName>
        <fullName evidence="6 7">Elongation factor Tu</fullName>
        <shortName evidence="7">EF-Tu</shortName>
        <ecNumber evidence="7">3.6.5.3</ecNumber>
    </recommendedName>
</protein>
<dbReference type="CDD" id="cd01884">
    <property type="entry name" value="EF_Tu"/>
    <property type="match status" value="1"/>
</dbReference>
<dbReference type="Pfam" id="PF03143">
    <property type="entry name" value="GTP_EFTU_D3"/>
    <property type="match status" value="1"/>
</dbReference>
<evidence type="ECO:0000259" key="8">
    <source>
        <dbReference type="PROSITE" id="PS51722"/>
    </source>
</evidence>
<feature type="binding site" evidence="7">
    <location>
        <begin position="19"/>
        <end position="26"/>
    </location>
    <ligand>
        <name>GTP</name>
        <dbReference type="ChEBI" id="CHEBI:37565"/>
    </ligand>
</feature>
<comment type="subcellular location">
    <subcellularLocation>
        <location evidence="7">Cytoplasm</location>
    </subcellularLocation>
</comment>
<dbReference type="CDD" id="cd03697">
    <property type="entry name" value="EFTU_II"/>
    <property type="match status" value="1"/>
</dbReference>
<feature type="binding site" evidence="7">
    <location>
        <begin position="81"/>
        <end position="85"/>
    </location>
    <ligand>
        <name>GTP</name>
        <dbReference type="ChEBI" id="CHEBI:37565"/>
    </ligand>
</feature>
<feature type="binding site" evidence="7">
    <location>
        <begin position="136"/>
        <end position="139"/>
    </location>
    <ligand>
        <name>GTP</name>
        <dbReference type="ChEBI" id="CHEBI:37565"/>
    </ligand>
</feature>
<sequence>MAKETFDRSKPHLNIGTIGHVDHGKTTLTAAISSVLANKGLAEQRDFSQIDNAPEEKERGITINTSHVEYQTEKRHYAHVDCPGHADYVKNMVTGAAQMDGAILVVAATDGAMPQTKEHILLARQVGVPKIVVFLNKADMVDDEEMLELVEMEVAEELESKGYDDAPIIRGSALGALNGEDKWVKTVEELMENVDEHIPLPVRDVDKDFLMPVEDVFSITGRGTVATGRIEKGVANTGDAVEILGLGDKLTSTITGVEMFRKILDRGEAGDNVGILLRGVDKESIKRGMVICKPGSVTPHDKFTAEIYVLSKEEGGRHTPFFKGYNPQFYFRTTDVTGTISLPDGVEMVMPGDNVTITVDLQKEIAMEEGLRFAIREGGRTVGAGQVTTIIN</sequence>
<comment type="catalytic activity">
    <reaction evidence="7">
        <text>GTP + H2O = GDP + phosphate + H(+)</text>
        <dbReference type="Rhea" id="RHEA:19669"/>
        <dbReference type="ChEBI" id="CHEBI:15377"/>
        <dbReference type="ChEBI" id="CHEBI:15378"/>
        <dbReference type="ChEBI" id="CHEBI:37565"/>
        <dbReference type="ChEBI" id="CHEBI:43474"/>
        <dbReference type="ChEBI" id="CHEBI:58189"/>
        <dbReference type="EC" id="3.6.5.3"/>
    </reaction>
</comment>
<dbReference type="HAMAP" id="MF_00118_B">
    <property type="entry name" value="EF_Tu_B"/>
    <property type="match status" value="1"/>
</dbReference>
<keyword evidence="7" id="KW-0460">Magnesium</keyword>
<comment type="subunit">
    <text evidence="7">Monomer.</text>
</comment>
<dbReference type="PANTHER" id="PTHR43721">
    <property type="entry name" value="ELONGATION FACTOR TU-RELATED"/>
    <property type="match status" value="1"/>
</dbReference>
<dbReference type="Proteomes" id="UP000682802">
    <property type="component" value="Chromosome 1"/>
</dbReference>
<dbReference type="Pfam" id="PF03144">
    <property type="entry name" value="GTP_EFTU_D2"/>
    <property type="match status" value="1"/>
</dbReference>
<keyword evidence="10" id="KW-1185">Reference proteome</keyword>
<keyword evidence="7" id="KW-0378">Hydrolase</keyword>
<dbReference type="InterPro" id="IPR004160">
    <property type="entry name" value="Transl_elong_EFTu/EF1A_C"/>
</dbReference>
<evidence type="ECO:0000256" key="6">
    <source>
        <dbReference type="ARBA" id="ARBA00029554"/>
    </source>
</evidence>
<dbReference type="CDD" id="cd03707">
    <property type="entry name" value="EFTU_III"/>
    <property type="match status" value="1"/>
</dbReference>
<dbReference type="InterPro" id="IPR000795">
    <property type="entry name" value="T_Tr_GTP-bd_dom"/>
</dbReference>
<dbReference type="InterPro" id="IPR041709">
    <property type="entry name" value="EF-Tu_GTP-bd"/>
</dbReference>
<feature type="domain" description="Tr-type G" evidence="8">
    <location>
        <begin position="10"/>
        <end position="202"/>
    </location>
</feature>
<evidence type="ECO:0000256" key="5">
    <source>
        <dbReference type="ARBA" id="ARBA00023134"/>
    </source>
</evidence>
<dbReference type="PROSITE" id="PS00301">
    <property type="entry name" value="G_TR_1"/>
    <property type="match status" value="1"/>
</dbReference>
<name>A0ABX8GT69_9BACT</name>
<dbReference type="InterPro" id="IPR050055">
    <property type="entry name" value="EF-Tu_GTPase"/>
</dbReference>
<dbReference type="PRINTS" id="PR00315">
    <property type="entry name" value="ELONGATNFCT"/>
</dbReference>
<dbReference type="RefSeq" id="WP_144074027.1">
    <property type="nucleotide sequence ID" value="NZ_CP076128.1"/>
</dbReference>
<dbReference type="SUPFAM" id="SSF52540">
    <property type="entry name" value="P-loop containing nucleoside triphosphate hydrolases"/>
    <property type="match status" value="1"/>
</dbReference>
<organism evidence="9 10">
    <name type="scientific">Flammeovirga kamogawensis</name>
    <dbReference type="NCBI Taxonomy" id="373891"/>
    <lineage>
        <taxon>Bacteria</taxon>
        <taxon>Pseudomonadati</taxon>
        <taxon>Bacteroidota</taxon>
        <taxon>Cytophagia</taxon>
        <taxon>Cytophagales</taxon>
        <taxon>Flammeovirgaceae</taxon>
        <taxon>Flammeovirga</taxon>
    </lineage>
</organism>
<dbReference type="SUPFAM" id="SSF50447">
    <property type="entry name" value="Translation proteins"/>
    <property type="match status" value="1"/>
</dbReference>
<dbReference type="Pfam" id="PF00009">
    <property type="entry name" value="GTP_EFTU"/>
    <property type="match status" value="1"/>
</dbReference>
<keyword evidence="4 7" id="KW-0648">Protein biosynthesis</keyword>
<dbReference type="SUPFAM" id="SSF50465">
    <property type="entry name" value="EF-Tu/eEF-1alpha/eIF2-gamma C-terminal domain"/>
    <property type="match status" value="1"/>
</dbReference>
<dbReference type="GO" id="GO:0003746">
    <property type="term" value="F:translation elongation factor activity"/>
    <property type="evidence" value="ECO:0007669"/>
    <property type="project" value="UniProtKB-KW"/>
</dbReference>
<dbReference type="InterPro" id="IPR031157">
    <property type="entry name" value="G_TR_CS"/>
</dbReference>
<evidence type="ECO:0000313" key="10">
    <source>
        <dbReference type="Proteomes" id="UP000682802"/>
    </source>
</evidence>
<dbReference type="PANTHER" id="PTHR43721:SF22">
    <property type="entry name" value="ELONGATION FACTOR TU, MITOCHONDRIAL"/>
    <property type="match status" value="1"/>
</dbReference>
<evidence type="ECO:0000313" key="9">
    <source>
        <dbReference type="EMBL" id="QWG06619.1"/>
    </source>
</evidence>
<dbReference type="EC" id="3.6.5.3" evidence="7"/>
<evidence type="ECO:0000256" key="4">
    <source>
        <dbReference type="ARBA" id="ARBA00022917"/>
    </source>
</evidence>
<evidence type="ECO:0000256" key="3">
    <source>
        <dbReference type="ARBA" id="ARBA00022768"/>
    </source>
</evidence>
<dbReference type="InterPro" id="IPR009000">
    <property type="entry name" value="Transl_B-barrel_sf"/>
</dbReference>
<dbReference type="Gene3D" id="3.40.50.300">
    <property type="entry name" value="P-loop containing nucleotide triphosphate hydrolases"/>
    <property type="match status" value="1"/>
</dbReference>
<evidence type="ECO:0000256" key="2">
    <source>
        <dbReference type="ARBA" id="ARBA00022741"/>
    </source>
</evidence>
<dbReference type="InterPro" id="IPR009001">
    <property type="entry name" value="Transl_elong_EF1A/Init_IF2_C"/>
</dbReference>
<evidence type="ECO:0000256" key="1">
    <source>
        <dbReference type="ARBA" id="ARBA00022490"/>
    </source>
</evidence>
<dbReference type="PROSITE" id="PS51722">
    <property type="entry name" value="G_TR_2"/>
    <property type="match status" value="1"/>
</dbReference>
<feature type="binding site" evidence="7">
    <location>
        <position position="26"/>
    </location>
    <ligand>
        <name>Mg(2+)</name>
        <dbReference type="ChEBI" id="CHEBI:18420"/>
    </ligand>
</feature>
<reference evidence="9 10" key="1">
    <citation type="submission" date="2021-05" db="EMBL/GenBank/DDBJ databases">
        <title>Comparative genomic studies on the polysaccharide-degrading batcterial strains of the Flammeovirga genus.</title>
        <authorList>
            <person name="Zewei F."/>
            <person name="Zheng Z."/>
            <person name="Yu L."/>
            <person name="Ruyue G."/>
            <person name="Yanhong M."/>
            <person name="Yuanyuan C."/>
            <person name="Jingyan G."/>
            <person name="Wenjun H."/>
        </authorList>
    </citation>
    <scope>NUCLEOTIDE SEQUENCE [LARGE SCALE GENOMIC DNA]</scope>
    <source>
        <strain evidence="9 10">YS10</strain>
    </source>
</reference>
<dbReference type="InterPro" id="IPR027417">
    <property type="entry name" value="P-loop_NTPase"/>
</dbReference>
<dbReference type="InterPro" id="IPR005225">
    <property type="entry name" value="Small_GTP-bd"/>
</dbReference>
<comment type="similarity">
    <text evidence="7">Belongs to the TRAFAC class translation factor GTPase superfamily. Classic translation factor GTPase family. EF-Tu/EF-1A subfamily.</text>
</comment>
<keyword evidence="7" id="KW-0479">Metal-binding</keyword>
<dbReference type="InterPro" id="IPR033720">
    <property type="entry name" value="EFTU_2"/>
</dbReference>